<dbReference type="EMBL" id="KI659827">
    <property type="protein sequence ID" value="ETN78609.1"/>
    <property type="molecule type" value="Genomic_DNA"/>
</dbReference>
<evidence type="ECO:0000313" key="2">
    <source>
        <dbReference type="Proteomes" id="UP000053676"/>
    </source>
</evidence>
<dbReference type="Proteomes" id="UP000053676">
    <property type="component" value="Unassembled WGS sequence"/>
</dbReference>
<dbReference type="AlphaFoldDB" id="W2TAI8"/>
<keyword evidence="2" id="KW-1185">Reference proteome</keyword>
<reference evidence="2" key="1">
    <citation type="journal article" date="2014" name="Nat. Genet.">
        <title>Genome of the human hookworm Necator americanus.</title>
        <authorList>
            <person name="Tang Y.T."/>
            <person name="Gao X."/>
            <person name="Rosa B.A."/>
            <person name="Abubucker S."/>
            <person name="Hallsworth-Pepin K."/>
            <person name="Martin J."/>
            <person name="Tyagi R."/>
            <person name="Heizer E."/>
            <person name="Zhang X."/>
            <person name="Bhonagiri-Palsikar V."/>
            <person name="Minx P."/>
            <person name="Warren W.C."/>
            <person name="Wang Q."/>
            <person name="Zhan B."/>
            <person name="Hotez P.J."/>
            <person name="Sternberg P.W."/>
            <person name="Dougall A."/>
            <person name="Gaze S.T."/>
            <person name="Mulvenna J."/>
            <person name="Sotillo J."/>
            <person name="Ranganathan S."/>
            <person name="Rabelo E.M."/>
            <person name="Wilson R.K."/>
            <person name="Felgner P.L."/>
            <person name="Bethony J."/>
            <person name="Hawdon J.M."/>
            <person name="Gasser R.B."/>
            <person name="Loukas A."/>
            <person name="Mitreva M."/>
        </authorList>
    </citation>
    <scope>NUCLEOTIDE SEQUENCE [LARGE SCALE GENOMIC DNA]</scope>
</reference>
<accession>W2TAI8</accession>
<dbReference type="KEGG" id="nai:NECAME_10238"/>
<protein>
    <submittedName>
        <fullName evidence="1">Uncharacterized protein</fullName>
    </submittedName>
</protein>
<proteinExistence type="predicted"/>
<organism evidence="1 2">
    <name type="scientific">Necator americanus</name>
    <name type="common">Human hookworm</name>
    <dbReference type="NCBI Taxonomy" id="51031"/>
    <lineage>
        <taxon>Eukaryota</taxon>
        <taxon>Metazoa</taxon>
        <taxon>Ecdysozoa</taxon>
        <taxon>Nematoda</taxon>
        <taxon>Chromadorea</taxon>
        <taxon>Rhabditida</taxon>
        <taxon>Rhabditina</taxon>
        <taxon>Rhabditomorpha</taxon>
        <taxon>Strongyloidea</taxon>
        <taxon>Ancylostomatidae</taxon>
        <taxon>Bunostominae</taxon>
        <taxon>Necator</taxon>
    </lineage>
</organism>
<gene>
    <name evidence="1" type="ORF">NECAME_10238</name>
</gene>
<sequence>MMVAYGTNGSCTIRTSTVRNTQHQFKTGMAKATT</sequence>
<name>W2TAI8_NECAM</name>
<evidence type="ECO:0000313" key="1">
    <source>
        <dbReference type="EMBL" id="ETN78609.1"/>
    </source>
</evidence>